<dbReference type="InParanoid" id="A0A165HLV1"/>
<evidence type="ECO:0008006" key="4">
    <source>
        <dbReference type="Google" id="ProtNLM"/>
    </source>
</evidence>
<dbReference type="Proteomes" id="UP000077266">
    <property type="component" value="Unassembled WGS sequence"/>
</dbReference>
<keyword evidence="1" id="KW-1133">Transmembrane helix</keyword>
<organism evidence="2 3">
    <name type="scientific">Exidia glandulosa HHB12029</name>
    <dbReference type="NCBI Taxonomy" id="1314781"/>
    <lineage>
        <taxon>Eukaryota</taxon>
        <taxon>Fungi</taxon>
        <taxon>Dikarya</taxon>
        <taxon>Basidiomycota</taxon>
        <taxon>Agaricomycotina</taxon>
        <taxon>Agaricomycetes</taxon>
        <taxon>Auriculariales</taxon>
        <taxon>Exidiaceae</taxon>
        <taxon>Exidia</taxon>
    </lineage>
</organism>
<reference evidence="2 3" key="1">
    <citation type="journal article" date="2016" name="Mol. Biol. Evol.">
        <title>Comparative Genomics of Early-Diverging Mushroom-Forming Fungi Provides Insights into the Origins of Lignocellulose Decay Capabilities.</title>
        <authorList>
            <person name="Nagy L.G."/>
            <person name="Riley R."/>
            <person name="Tritt A."/>
            <person name="Adam C."/>
            <person name="Daum C."/>
            <person name="Floudas D."/>
            <person name="Sun H."/>
            <person name="Yadav J.S."/>
            <person name="Pangilinan J."/>
            <person name="Larsson K.H."/>
            <person name="Matsuura K."/>
            <person name="Barry K."/>
            <person name="Labutti K."/>
            <person name="Kuo R."/>
            <person name="Ohm R.A."/>
            <person name="Bhattacharya S.S."/>
            <person name="Shirouzu T."/>
            <person name="Yoshinaga Y."/>
            <person name="Martin F.M."/>
            <person name="Grigoriev I.V."/>
            <person name="Hibbett D.S."/>
        </authorList>
    </citation>
    <scope>NUCLEOTIDE SEQUENCE [LARGE SCALE GENOMIC DNA]</scope>
    <source>
        <strain evidence="2 3">HHB12029</strain>
    </source>
</reference>
<dbReference type="OrthoDB" id="3253553at2759"/>
<evidence type="ECO:0000256" key="1">
    <source>
        <dbReference type="SAM" id="Phobius"/>
    </source>
</evidence>
<keyword evidence="3" id="KW-1185">Reference proteome</keyword>
<dbReference type="AlphaFoldDB" id="A0A165HLV1"/>
<proteinExistence type="predicted"/>
<keyword evidence="1" id="KW-0472">Membrane</keyword>
<keyword evidence="1" id="KW-0812">Transmembrane</keyword>
<dbReference type="EMBL" id="KV426013">
    <property type="protein sequence ID" value="KZV92161.1"/>
    <property type="molecule type" value="Genomic_DNA"/>
</dbReference>
<name>A0A165HLV1_EXIGL</name>
<protein>
    <recommendedName>
        <fullName evidence="4">MARVEL domain-containing protein</fullName>
    </recommendedName>
</protein>
<evidence type="ECO:0000313" key="2">
    <source>
        <dbReference type="EMBL" id="KZV92161.1"/>
    </source>
</evidence>
<evidence type="ECO:0000313" key="3">
    <source>
        <dbReference type="Proteomes" id="UP000077266"/>
    </source>
</evidence>
<accession>A0A165HLV1</accession>
<gene>
    <name evidence="2" type="ORF">EXIGLDRAFT_769245</name>
</gene>
<feature type="transmembrane region" description="Helical" evidence="1">
    <location>
        <begin position="32"/>
        <end position="51"/>
    </location>
</feature>
<sequence>MILLWGGAFVLATFVGKNCPPGKYAGWCDAYNLALAGSCLLVICFGLSAFFDIRDLRMSAQNPRTRT</sequence>